<organism evidence="7 8">
    <name type="scientific">[Candida] anglica</name>
    <dbReference type="NCBI Taxonomy" id="148631"/>
    <lineage>
        <taxon>Eukaryota</taxon>
        <taxon>Fungi</taxon>
        <taxon>Dikarya</taxon>
        <taxon>Ascomycota</taxon>
        <taxon>Saccharomycotina</taxon>
        <taxon>Pichiomycetes</taxon>
        <taxon>Debaryomycetaceae</taxon>
        <taxon>Kurtzmaniella</taxon>
    </lineage>
</organism>
<feature type="compositionally biased region" description="Low complexity" evidence="4">
    <location>
        <begin position="46"/>
        <end position="63"/>
    </location>
</feature>
<evidence type="ECO:0000256" key="2">
    <source>
        <dbReference type="ARBA" id="ARBA00009870"/>
    </source>
</evidence>
<feature type="region of interest" description="Disordered" evidence="4">
    <location>
        <begin position="43"/>
        <end position="63"/>
    </location>
</feature>
<dbReference type="EMBL" id="OZ004259">
    <property type="protein sequence ID" value="CAK7915663.1"/>
    <property type="molecule type" value="Genomic_DNA"/>
</dbReference>
<dbReference type="Pfam" id="PF04824">
    <property type="entry name" value="Rad21_Rec8"/>
    <property type="match status" value="1"/>
</dbReference>
<protein>
    <recommendedName>
        <fullName evidence="9">Rad21/Rec8-like protein N-terminal domain-containing protein</fullName>
    </recommendedName>
</protein>
<evidence type="ECO:0008006" key="9">
    <source>
        <dbReference type="Google" id="ProtNLM"/>
    </source>
</evidence>
<dbReference type="InterPro" id="IPR036390">
    <property type="entry name" value="WH_DNA-bd_sf"/>
</dbReference>
<dbReference type="SUPFAM" id="SSF46785">
    <property type="entry name" value="Winged helix' DNA-binding domain"/>
    <property type="match status" value="1"/>
</dbReference>
<sequence length="554" mass="61368">MYSDLLLSKQGPLAHVWLAANYDRKLSKQQLLNTSIIKSSQYITGSSSGLNDSSTSSSQPSTSTITLRLSGQLLLGIVRIYSRKTKYLLDDVNDILYKLKNSFRYVSGATGGIGNSSSVLNNTGTGNVVTPQQTIINNVAMITLSDQVTSFDLLYQEDLNLDDDLPTGGEVTQQDDSQNLSQLNRSIVDDSFNFDQSIEYPRRTSFIQDHDNGPDFDLDLDFDLGDAEQPPHDAFDTSIEVGRDAVAPATLAADISDIAGLNLTKDNEMDLDMDLGLDLDQPLETIEPLTEADETAAVVETPAEPPRPKRKLVGITEDGQLQTVKRRLVVDSVDEVETGISTQQLKSLQQEQLNGNNADEYVTLQLTEEEKLQLIQEISIPTGRRNLWNIDLQLQQRCLELQQEEGENLEDAPAAFDNTLDFDLSLPELESDHDGEDIGGGDDGAEIVEEQEEQSKTKSTIQIAEHLRETFIEDGDEMTNLGKVIEKDLNLSDKPSLGVSGRKTKREATRCFFELLVLATNDCVSLEQEQPVKDTDIGGEINIRSRDRLFNNFL</sequence>
<proteinExistence type="inferred from homology"/>
<gene>
    <name evidence="7" type="ORF">CAAN4_G00320</name>
</gene>
<dbReference type="InterPro" id="IPR006909">
    <property type="entry name" value="Rad21/Rec8_C_eu"/>
</dbReference>
<evidence type="ECO:0000313" key="7">
    <source>
        <dbReference type="EMBL" id="CAK7915663.1"/>
    </source>
</evidence>
<dbReference type="PANTHER" id="PTHR12585">
    <property type="entry name" value="SCC1 / RAD21 FAMILY MEMBER"/>
    <property type="match status" value="1"/>
</dbReference>
<dbReference type="Gene3D" id="1.10.10.580">
    <property type="entry name" value="Structural maintenance of chromosome 1. Chain E"/>
    <property type="match status" value="1"/>
</dbReference>
<keyword evidence="3" id="KW-0539">Nucleus</keyword>
<evidence type="ECO:0000256" key="3">
    <source>
        <dbReference type="ARBA" id="ARBA00023242"/>
    </source>
</evidence>
<dbReference type="InterPro" id="IPR039781">
    <property type="entry name" value="Rad21/Rec8-like"/>
</dbReference>
<reference evidence="7 8" key="1">
    <citation type="submission" date="2024-01" db="EMBL/GenBank/DDBJ databases">
        <authorList>
            <consortium name="Genoscope - CEA"/>
            <person name="William W."/>
        </authorList>
    </citation>
    <scope>NUCLEOTIDE SEQUENCE [LARGE SCALE GENOMIC DNA]</scope>
    <source>
        <strain evidence="7 8">29B2s-10</strain>
    </source>
</reference>
<dbReference type="Pfam" id="PF04825">
    <property type="entry name" value="Rad21_Rec8_N"/>
    <property type="match status" value="1"/>
</dbReference>
<keyword evidence="8" id="KW-1185">Reference proteome</keyword>
<feature type="domain" description="Rad21/Rec8-like protein C-terminal eukaryotic" evidence="5">
    <location>
        <begin position="502"/>
        <end position="532"/>
    </location>
</feature>
<evidence type="ECO:0000259" key="5">
    <source>
        <dbReference type="Pfam" id="PF04824"/>
    </source>
</evidence>
<feature type="domain" description="Rad21/Rec8-like protein N-terminal" evidence="6">
    <location>
        <begin position="1"/>
        <end position="106"/>
    </location>
</feature>
<evidence type="ECO:0000259" key="6">
    <source>
        <dbReference type="Pfam" id="PF04825"/>
    </source>
</evidence>
<evidence type="ECO:0000256" key="1">
    <source>
        <dbReference type="ARBA" id="ARBA00004123"/>
    </source>
</evidence>
<dbReference type="PANTHER" id="PTHR12585:SF69">
    <property type="entry name" value="FI11703P"/>
    <property type="match status" value="1"/>
</dbReference>
<dbReference type="InterPro" id="IPR006910">
    <property type="entry name" value="Rad21_Rec8_N"/>
</dbReference>
<evidence type="ECO:0000256" key="4">
    <source>
        <dbReference type="SAM" id="MobiDB-lite"/>
    </source>
</evidence>
<dbReference type="InterPro" id="IPR023093">
    <property type="entry name" value="ScpA-like_C"/>
</dbReference>
<evidence type="ECO:0000313" key="8">
    <source>
        <dbReference type="Proteomes" id="UP001497600"/>
    </source>
</evidence>
<name>A0ABP0EGH1_9ASCO</name>
<comment type="subcellular location">
    <subcellularLocation>
        <location evidence="1">Nucleus</location>
    </subcellularLocation>
</comment>
<comment type="similarity">
    <text evidence="2">Belongs to the rad21 family.</text>
</comment>
<dbReference type="Proteomes" id="UP001497600">
    <property type="component" value="Chromosome G"/>
</dbReference>
<accession>A0ABP0EGH1</accession>